<dbReference type="SUPFAM" id="SSF51735">
    <property type="entry name" value="NAD(P)-binding Rossmann-fold domains"/>
    <property type="match status" value="1"/>
</dbReference>
<dbReference type="InterPro" id="IPR020843">
    <property type="entry name" value="ER"/>
</dbReference>
<dbReference type="SMART" id="SM00829">
    <property type="entry name" value="PKS_ER"/>
    <property type="match status" value="1"/>
</dbReference>
<dbReference type="Proteomes" id="UP000198881">
    <property type="component" value="Unassembled WGS sequence"/>
</dbReference>
<organism evidence="5 6">
    <name type="scientific">Micrococcus terreus</name>
    <dbReference type="NCBI Taxonomy" id="574650"/>
    <lineage>
        <taxon>Bacteria</taxon>
        <taxon>Bacillati</taxon>
        <taxon>Actinomycetota</taxon>
        <taxon>Actinomycetes</taxon>
        <taxon>Micrococcales</taxon>
        <taxon>Micrococcaceae</taxon>
        <taxon>Micrococcus</taxon>
    </lineage>
</organism>
<dbReference type="PANTHER" id="PTHR48106">
    <property type="entry name" value="QUINONE OXIDOREDUCTASE PIG3-RELATED"/>
    <property type="match status" value="1"/>
</dbReference>
<keyword evidence="1" id="KW-0521">NADP</keyword>
<name>A0A1I7MSW6_9MICC</name>
<evidence type="ECO:0000256" key="1">
    <source>
        <dbReference type="ARBA" id="ARBA00022857"/>
    </source>
</evidence>
<evidence type="ECO:0000256" key="3">
    <source>
        <dbReference type="SAM" id="MobiDB-lite"/>
    </source>
</evidence>
<evidence type="ECO:0000256" key="2">
    <source>
        <dbReference type="ARBA" id="ARBA00023002"/>
    </source>
</evidence>
<dbReference type="InterPro" id="IPR036291">
    <property type="entry name" value="NAD(P)-bd_dom_sf"/>
</dbReference>
<dbReference type="GO" id="GO:0070402">
    <property type="term" value="F:NADPH binding"/>
    <property type="evidence" value="ECO:0007669"/>
    <property type="project" value="TreeGrafter"/>
</dbReference>
<dbReference type="AlphaFoldDB" id="A0A1I7MSW6"/>
<dbReference type="InterPro" id="IPR013154">
    <property type="entry name" value="ADH-like_N"/>
</dbReference>
<dbReference type="NCBIfam" id="TIGR02824">
    <property type="entry name" value="quinone_pig3"/>
    <property type="match status" value="1"/>
</dbReference>
<dbReference type="Pfam" id="PF08240">
    <property type="entry name" value="ADH_N"/>
    <property type="match status" value="1"/>
</dbReference>
<evidence type="ECO:0000259" key="4">
    <source>
        <dbReference type="SMART" id="SM00829"/>
    </source>
</evidence>
<dbReference type="GO" id="GO:0016651">
    <property type="term" value="F:oxidoreductase activity, acting on NAD(P)H"/>
    <property type="evidence" value="ECO:0007669"/>
    <property type="project" value="TreeGrafter"/>
</dbReference>
<dbReference type="Gene3D" id="3.40.50.720">
    <property type="entry name" value="NAD(P)-binding Rossmann-like Domain"/>
    <property type="match status" value="1"/>
</dbReference>
<dbReference type="SUPFAM" id="SSF50129">
    <property type="entry name" value="GroES-like"/>
    <property type="match status" value="1"/>
</dbReference>
<reference evidence="5 6" key="1">
    <citation type="submission" date="2016-10" db="EMBL/GenBank/DDBJ databases">
        <authorList>
            <person name="de Groot N.N."/>
        </authorList>
    </citation>
    <scope>NUCLEOTIDE SEQUENCE [LARGE SCALE GENOMIC DNA]</scope>
    <source>
        <strain evidence="5 6">CGMCC 1.7054</strain>
    </source>
</reference>
<keyword evidence="6" id="KW-1185">Reference proteome</keyword>
<keyword evidence="2" id="KW-0560">Oxidoreductase</keyword>
<feature type="compositionally biased region" description="Polar residues" evidence="3">
    <location>
        <begin position="1"/>
        <end position="14"/>
    </location>
</feature>
<dbReference type="EMBL" id="FPCG01000017">
    <property type="protein sequence ID" value="SFV25022.1"/>
    <property type="molecule type" value="Genomic_DNA"/>
</dbReference>
<evidence type="ECO:0000313" key="5">
    <source>
        <dbReference type="EMBL" id="SFV25022.1"/>
    </source>
</evidence>
<dbReference type="CDD" id="cd05276">
    <property type="entry name" value="p53_inducible_oxidoreductase"/>
    <property type="match status" value="1"/>
</dbReference>
<dbReference type="InterPro" id="IPR013149">
    <property type="entry name" value="ADH-like_C"/>
</dbReference>
<dbReference type="Gene3D" id="3.90.180.10">
    <property type="entry name" value="Medium-chain alcohol dehydrogenases, catalytic domain"/>
    <property type="match status" value="1"/>
</dbReference>
<gene>
    <name evidence="5" type="ORF">SAMN04487966_11722</name>
</gene>
<dbReference type="InterPro" id="IPR014189">
    <property type="entry name" value="Quinone_OxRdtase_PIG3"/>
</dbReference>
<dbReference type="PANTHER" id="PTHR48106:SF8">
    <property type="entry name" value="OS02G0805600 PROTEIN"/>
    <property type="match status" value="1"/>
</dbReference>
<feature type="domain" description="Enoyl reductase (ER)" evidence="4">
    <location>
        <begin position="42"/>
        <end position="355"/>
    </location>
</feature>
<feature type="region of interest" description="Disordered" evidence="3">
    <location>
        <begin position="1"/>
        <end position="28"/>
    </location>
</feature>
<protein>
    <submittedName>
        <fullName evidence="5">Putative NAD(P)H quinone oxidoreductase, PIG3 family</fullName>
    </submittedName>
</protein>
<dbReference type="InterPro" id="IPR011032">
    <property type="entry name" value="GroES-like_sf"/>
</dbReference>
<evidence type="ECO:0000313" key="6">
    <source>
        <dbReference type="Proteomes" id="UP000198881"/>
    </source>
</evidence>
<accession>A0A1I7MSW6</accession>
<feature type="compositionally biased region" description="Basic and acidic residues" evidence="3">
    <location>
        <begin position="15"/>
        <end position="26"/>
    </location>
</feature>
<dbReference type="Pfam" id="PF00107">
    <property type="entry name" value="ADH_zinc_N"/>
    <property type="match status" value="1"/>
</dbReference>
<dbReference type="STRING" id="574650.SAMN04487966_11722"/>
<proteinExistence type="predicted"/>
<sequence length="357" mass="36959">MVGNLPNGQDQMSHQQDHHLPDDATHHGARPTMRCVEYAGAGGPEVIQIVERPIPTPGPGEVLVKVAAAGLNRADVLQRQGHYPPPEGASVIPGLEVSGTVEEIGAGVDGWDFGAPVCALLAGGGYAEYVTVPAGQLAPVPDGVSVEDAAALPEVAATCWSNLMIRAEVQEGDWVLVHGGTGGIGSFALQLLAAVGTKPLATAGGAAKVELSRTLGAVEAFDHREEDFVARVKEVTGGHGADVILDVMGGSYLAQNAKALAQGGRLVVIGLQGGQKGELPIGLLMGKGAWVTGSTLRSQSVRQKAEIMRQVVDRVWPLVASGAIRPQVDRTFTLAEAAAAHEHLETSERTGKVLLVP</sequence>